<dbReference type="Proteomes" id="UP001066276">
    <property type="component" value="Chromosome 7"/>
</dbReference>
<keyword evidence="3" id="KW-1185">Reference proteome</keyword>
<evidence type="ECO:0000313" key="3">
    <source>
        <dbReference type="Proteomes" id="UP001066276"/>
    </source>
</evidence>
<name>A0AAV7PWG6_PLEWA</name>
<evidence type="ECO:0000313" key="2">
    <source>
        <dbReference type="EMBL" id="KAJ1132702.1"/>
    </source>
</evidence>
<organism evidence="2 3">
    <name type="scientific">Pleurodeles waltl</name>
    <name type="common">Iberian ribbed newt</name>
    <dbReference type="NCBI Taxonomy" id="8319"/>
    <lineage>
        <taxon>Eukaryota</taxon>
        <taxon>Metazoa</taxon>
        <taxon>Chordata</taxon>
        <taxon>Craniata</taxon>
        <taxon>Vertebrata</taxon>
        <taxon>Euteleostomi</taxon>
        <taxon>Amphibia</taxon>
        <taxon>Batrachia</taxon>
        <taxon>Caudata</taxon>
        <taxon>Salamandroidea</taxon>
        <taxon>Salamandridae</taxon>
        <taxon>Pleurodelinae</taxon>
        <taxon>Pleurodeles</taxon>
    </lineage>
</organism>
<gene>
    <name evidence="2" type="ORF">NDU88_011005</name>
</gene>
<dbReference type="AlphaFoldDB" id="A0AAV7PWG6"/>
<proteinExistence type="predicted"/>
<keyword evidence="1" id="KW-0175">Coiled coil</keyword>
<comment type="caution">
    <text evidence="2">The sequence shown here is derived from an EMBL/GenBank/DDBJ whole genome shotgun (WGS) entry which is preliminary data.</text>
</comment>
<sequence length="69" mass="7328">MGVTIAKHAGLLKALAGQLQCLEKEIGDLERQLEFGSDMTVKSSINAKIGELQEVAQSEVTPLGKYAVA</sequence>
<feature type="coiled-coil region" evidence="1">
    <location>
        <begin position="12"/>
        <end position="39"/>
    </location>
</feature>
<evidence type="ECO:0000256" key="1">
    <source>
        <dbReference type="SAM" id="Coils"/>
    </source>
</evidence>
<accession>A0AAV7PWG6</accession>
<reference evidence="2" key="1">
    <citation type="journal article" date="2022" name="bioRxiv">
        <title>Sequencing and chromosome-scale assembly of the giantPleurodeles waltlgenome.</title>
        <authorList>
            <person name="Brown T."/>
            <person name="Elewa A."/>
            <person name="Iarovenko S."/>
            <person name="Subramanian E."/>
            <person name="Araus A.J."/>
            <person name="Petzold A."/>
            <person name="Susuki M."/>
            <person name="Suzuki K.-i.T."/>
            <person name="Hayashi T."/>
            <person name="Toyoda A."/>
            <person name="Oliveira C."/>
            <person name="Osipova E."/>
            <person name="Leigh N.D."/>
            <person name="Simon A."/>
            <person name="Yun M.H."/>
        </authorList>
    </citation>
    <scope>NUCLEOTIDE SEQUENCE</scope>
    <source>
        <strain evidence="2">20211129_DDA</strain>
        <tissue evidence="2">Liver</tissue>
    </source>
</reference>
<protein>
    <submittedName>
        <fullName evidence="2">Uncharacterized protein</fullName>
    </submittedName>
</protein>
<dbReference type="EMBL" id="JANPWB010000011">
    <property type="protein sequence ID" value="KAJ1132702.1"/>
    <property type="molecule type" value="Genomic_DNA"/>
</dbReference>